<organism evidence="1 2">
    <name type="scientific">Vibrio marinisediminis</name>
    <dbReference type="NCBI Taxonomy" id="2758441"/>
    <lineage>
        <taxon>Bacteria</taxon>
        <taxon>Pseudomonadati</taxon>
        <taxon>Pseudomonadota</taxon>
        <taxon>Gammaproteobacteria</taxon>
        <taxon>Vibrionales</taxon>
        <taxon>Vibrionaceae</taxon>
        <taxon>Vibrio</taxon>
    </lineage>
</organism>
<comment type="caution">
    <text evidence="1">The sequence shown here is derived from an EMBL/GenBank/DDBJ whole genome shotgun (WGS) entry which is preliminary data.</text>
</comment>
<gene>
    <name evidence="1" type="ORF">H2O73_18120</name>
</gene>
<evidence type="ECO:0000313" key="1">
    <source>
        <dbReference type="EMBL" id="MBA5764279.1"/>
    </source>
</evidence>
<keyword evidence="2" id="KW-1185">Reference proteome</keyword>
<accession>A0A7W2FU30</accession>
<dbReference type="AlphaFoldDB" id="A0A7W2FU30"/>
<proteinExistence type="predicted"/>
<dbReference type="Proteomes" id="UP000571701">
    <property type="component" value="Unassembled WGS sequence"/>
</dbReference>
<protein>
    <submittedName>
        <fullName evidence="1">Uncharacterized protein</fullName>
    </submittedName>
</protein>
<name>A0A7W2FU30_9VIBR</name>
<evidence type="ECO:0000313" key="2">
    <source>
        <dbReference type="Proteomes" id="UP000571701"/>
    </source>
</evidence>
<dbReference type="EMBL" id="JACFYF010000017">
    <property type="protein sequence ID" value="MBA5764279.1"/>
    <property type="molecule type" value="Genomic_DNA"/>
</dbReference>
<sequence length="51" mass="5803">MQNYTLALHGCILDKVLYKAIVIGLKFRTIFDQAGYRPNSIVWVSDTSVNE</sequence>
<reference evidence="1 2" key="1">
    <citation type="submission" date="2020-07" db="EMBL/GenBank/DDBJ databases">
        <title>Vibrio marinisediminis sp. nov., isolated from marine sediment.</title>
        <authorList>
            <person name="Ji X."/>
        </authorList>
    </citation>
    <scope>NUCLEOTIDE SEQUENCE [LARGE SCALE GENOMIC DNA]</scope>
    <source>
        <strain evidence="1 2">404</strain>
    </source>
</reference>